<dbReference type="EMBL" id="JAENGY010001338">
    <property type="protein sequence ID" value="KAG6950158.1"/>
    <property type="molecule type" value="Genomic_DNA"/>
</dbReference>
<proteinExistence type="predicted"/>
<comment type="caution">
    <text evidence="1">The sequence shown here is derived from an EMBL/GenBank/DDBJ whole genome shotgun (WGS) entry which is preliminary data.</text>
</comment>
<dbReference type="AlphaFoldDB" id="A0A8J5IHI4"/>
<sequence>MVLTPQQTRNILQQVLGSTILERTRVLLDTFVDENDNDVLLVQAQMNIRCVIAMQISLQKTCLKQW</sequence>
<name>A0A8J5IHI4_9STRA</name>
<protein>
    <submittedName>
        <fullName evidence="1">Uncharacterized protein</fullName>
    </submittedName>
</protein>
<accession>A0A8J5IHI4</accession>
<gene>
    <name evidence="1" type="ORF">JG688_00014287</name>
</gene>
<feature type="non-terminal residue" evidence="1">
    <location>
        <position position="66"/>
    </location>
</feature>
<keyword evidence="2" id="KW-1185">Reference proteome</keyword>
<evidence type="ECO:0000313" key="1">
    <source>
        <dbReference type="EMBL" id="KAG6950158.1"/>
    </source>
</evidence>
<evidence type="ECO:0000313" key="2">
    <source>
        <dbReference type="Proteomes" id="UP000709295"/>
    </source>
</evidence>
<reference evidence="1" key="1">
    <citation type="submission" date="2021-01" db="EMBL/GenBank/DDBJ databases">
        <title>Phytophthora aleatoria, a newly-described species from Pinus radiata is distinct from Phytophthora cactorum isolates based on comparative genomics.</title>
        <authorList>
            <person name="Mcdougal R."/>
            <person name="Panda P."/>
            <person name="Williams N."/>
            <person name="Studholme D.J."/>
        </authorList>
    </citation>
    <scope>NUCLEOTIDE SEQUENCE</scope>
    <source>
        <strain evidence="1">NZFS 4037</strain>
    </source>
</reference>
<dbReference type="Proteomes" id="UP000709295">
    <property type="component" value="Unassembled WGS sequence"/>
</dbReference>
<organism evidence="1 2">
    <name type="scientific">Phytophthora aleatoria</name>
    <dbReference type="NCBI Taxonomy" id="2496075"/>
    <lineage>
        <taxon>Eukaryota</taxon>
        <taxon>Sar</taxon>
        <taxon>Stramenopiles</taxon>
        <taxon>Oomycota</taxon>
        <taxon>Peronosporomycetes</taxon>
        <taxon>Peronosporales</taxon>
        <taxon>Peronosporaceae</taxon>
        <taxon>Phytophthora</taxon>
    </lineage>
</organism>